<gene>
    <name evidence="2" type="ORF">FW778_19985</name>
</gene>
<comment type="caution">
    <text evidence="2">The sequence shown here is derived from an EMBL/GenBank/DDBJ whole genome shotgun (WGS) entry which is preliminary data.</text>
</comment>
<proteinExistence type="predicted"/>
<name>A0A5J5IES2_9BACT</name>
<feature type="transmembrane region" description="Helical" evidence="1">
    <location>
        <begin position="34"/>
        <end position="52"/>
    </location>
</feature>
<dbReference type="AlphaFoldDB" id="A0A5J5IES2"/>
<reference evidence="2 3" key="1">
    <citation type="submission" date="2019-09" db="EMBL/GenBank/DDBJ databases">
        <title>Draft genome sequence of Ginsengibacter sp. BR5-29.</title>
        <authorList>
            <person name="Im W.-T."/>
        </authorList>
    </citation>
    <scope>NUCLEOTIDE SEQUENCE [LARGE SCALE GENOMIC DNA]</scope>
    <source>
        <strain evidence="2 3">BR5-29</strain>
    </source>
</reference>
<dbReference type="Proteomes" id="UP000326903">
    <property type="component" value="Unassembled WGS sequence"/>
</dbReference>
<sequence length="83" mass="9522">MIISDYWIKLGLIFGILVYLGTFMAGLVTHKLEQYIFIINTLSGLAVLIYWGQKQLRITQHIFEGREMIFLGVELIIVTAAVY</sequence>
<keyword evidence="3" id="KW-1185">Reference proteome</keyword>
<feature type="transmembrane region" description="Helical" evidence="1">
    <location>
        <begin position="7"/>
        <end position="28"/>
    </location>
</feature>
<dbReference type="RefSeq" id="WP_150416664.1">
    <property type="nucleotide sequence ID" value="NZ_VYQF01000010.1"/>
</dbReference>
<accession>A0A5J5IES2</accession>
<evidence type="ECO:0000313" key="3">
    <source>
        <dbReference type="Proteomes" id="UP000326903"/>
    </source>
</evidence>
<keyword evidence="1" id="KW-1133">Transmembrane helix</keyword>
<evidence type="ECO:0000313" key="2">
    <source>
        <dbReference type="EMBL" id="KAA9035837.1"/>
    </source>
</evidence>
<evidence type="ECO:0000256" key="1">
    <source>
        <dbReference type="SAM" id="Phobius"/>
    </source>
</evidence>
<keyword evidence="1" id="KW-0812">Transmembrane</keyword>
<protein>
    <submittedName>
        <fullName evidence="2">Uncharacterized protein</fullName>
    </submittedName>
</protein>
<organism evidence="2 3">
    <name type="scientific">Ginsengibacter hankyongi</name>
    <dbReference type="NCBI Taxonomy" id="2607284"/>
    <lineage>
        <taxon>Bacteria</taxon>
        <taxon>Pseudomonadati</taxon>
        <taxon>Bacteroidota</taxon>
        <taxon>Chitinophagia</taxon>
        <taxon>Chitinophagales</taxon>
        <taxon>Chitinophagaceae</taxon>
        <taxon>Ginsengibacter</taxon>
    </lineage>
</organism>
<keyword evidence="1" id="KW-0472">Membrane</keyword>
<dbReference type="EMBL" id="VYQF01000010">
    <property type="protein sequence ID" value="KAA9035837.1"/>
    <property type="molecule type" value="Genomic_DNA"/>
</dbReference>